<dbReference type="InterPro" id="IPR016634">
    <property type="entry name" value="CapW-like"/>
</dbReference>
<feature type="domain" description="WYL" evidence="1">
    <location>
        <begin position="119"/>
        <end position="185"/>
    </location>
</feature>
<dbReference type="Pfam" id="PF26107">
    <property type="entry name" value="BrxR_CTD"/>
    <property type="match status" value="1"/>
</dbReference>
<accession>A0ABP9ZZG5</accession>
<organism evidence="4 5">
    <name type="scientific">Thalassolituus maritimus</name>
    <dbReference type="NCBI Taxonomy" id="484498"/>
    <lineage>
        <taxon>Bacteria</taxon>
        <taxon>Pseudomonadati</taxon>
        <taxon>Pseudomonadota</taxon>
        <taxon>Gammaproteobacteria</taxon>
        <taxon>Oceanospirillales</taxon>
        <taxon>Oceanospirillaceae</taxon>
        <taxon>Thalassolituus</taxon>
    </lineage>
</organism>
<dbReference type="InterPro" id="IPR051534">
    <property type="entry name" value="CBASS_pafABC_assoc_protein"/>
</dbReference>
<dbReference type="Pfam" id="PF26109">
    <property type="entry name" value="WHD_BrxR"/>
    <property type="match status" value="1"/>
</dbReference>
<dbReference type="RefSeq" id="WP_353294539.1">
    <property type="nucleotide sequence ID" value="NZ_BAABWH010000004.1"/>
</dbReference>
<feature type="domain" description="DNA-binding transcriptional repressor CapW C-terminal dimerisation" evidence="2">
    <location>
        <begin position="206"/>
        <end position="272"/>
    </location>
</feature>
<dbReference type="PIRSF" id="PIRSF015558">
    <property type="entry name" value="Txn_reg_DeoR_prd"/>
    <property type="match status" value="1"/>
</dbReference>
<reference evidence="4 5" key="1">
    <citation type="submission" date="2024-04" db="EMBL/GenBank/DDBJ databases">
        <title>Draft genome sequence of Thalassolituus maritimus NBRC 116585.</title>
        <authorList>
            <person name="Miyakawa T."/>
            <person name="Kusuya Y."/>
            <person name="Miura T."/>
        </authorList>
    </citation>
    <scope>NUCLEOTIDE SEQUENCE [LARGE SCALE GENOMIC DNA]</scope>
    <source>
        <strain evidence="4 5">5NW40-0001</strain>
    </source>
</reference>
<evidence type="ECO:0000259" key="1">
    <source>
        <dbReference type="Pfam" id="PF13280"/>
    </source>
</evidence>
<dbReference type="EMBL" id="BAABWH010000004">
    <property type="protein sequence ID" value="GAA6145544.1"/>
    <property type="molecule type" value="Genomic_DNA"/>
</dbReference>
<dbReference type="InterPro" id="IPR059019">
    <property type="entry name" value="WHD_CapW"/>
</dbReference>
<comment type="caution">
    <text evidence="4">The sequence shown here is derived from an EMBL/GenBank/DDBJ whole genome shotgun (WGS) entry which is preliminary data.</text>
</comment>
<evidence type="ECO:0000259" key="3">
    <source>
        <dbReference type="Pfam" id="PF26109"/>
    </source>
</evidence>
<dbReference type="Proteomes" id="UP001481413">
    <property type="component" value="Unassembled WGS sequence"/>
</dbReference>
<protein>
    <submittedName>
        <fullName evidence="4">YafY family protein</fullName>
    </submittedName>
</protein>
<dbReference type="InterPro" id="IPR059020">
    <property type="entry name" value="CapW_CTD"/>
</dbReference>
<dbReference type="Pfam" id="PF13280">
    <property type="entry name" value="WYL"/>
    <property type="match status" value="1"/>
</dbReference>
<dbReference type="PANTHER" id="PTHR34580:SF3">
    <property type="entry name" value="PROTEIN PAFB"/>
    <property type="match status" value="1"/>
</dbReference>
<dbReference type="InterPro" id="IPR026881">
    <property type="entry name" value="WYL_dom"/>
</dbReference>
<feature type="domain" description="DNA-binding transcriptional repressor CapW winged helix-turn-helix" evidence="3">
    <location>
        <begin position="18"/>
        <end position="95"/>
    </location>
</feature>
<dbReference type="PROSITE" id="PS52050">
    <property type="entry name" value="WYL"/>
    <property type="match status" value="1"/>
</dbReference>
<proteinExistence type="predicted"/>
<dbReference type="PANTHER" id="PTHR34580">
    <property type="match status" value="1"/>
</dbReference>
<sequence length="285" mass="32641">MPELTAKQSNSVLSYRDQQAYRLIEQVALWEGRITTNTLQDAFGCSRTTASPIIQSYLDACPENLMYCTKSRGYLPTEQFVPRYSTGTLEEYTQLKSPSVSEIPAYPMQMLQRRPDPAIVRAILKAIDQKQRLDISYASFTSPEDGDRIISPHKLVNDGARWHVRAWCEKNQDFRDFVLSRIQAVYGTEGKATADASDDEGWNHKLTVTIEPDMRLTEAQQKLVALDYGMEQTSTGGYQRSYEVRRALLIYTLQNLRLDRPRERGEAQQIMLTPECQRALMPFLP</sequence>
<name>A0ABP9ZZG5_9GAMM</name>
<evidence type="ECO:0000313" key="4">
    <source>
        <dbReference type="EMBL" id="GAA6145544.1"/>
    </source>
</evidence>
<gene>
    <name evidence="4" type="ORF">NBRC116585_16620</name>
</gene>
<keyword evidence="5" id="KW-1185">Reference proteome</keyword>
<evidence type="ECO:0000259" key="2">
    <source>
        <dbReference type="Pfam" id="PF26107"/>
    </source>
</evidence>
<evidence type="ECO:0000313" key="5">
    <source>
        <dbReference type="Proteomes" id="UP001481413"/>
    </source>
</evidence>